<proteinExistence type="predicted"/>
<dbReference type="Gene3D" id="1.25.40.10">
    <property type="entry name" value="Tetratricopeptide repeat domain"/>
    <property type="match status" value="1"/>
</dbReference>
<organism evidence="1 2">
    <name type="scientific">Durusdinium trenchii</name>
    <dbReference type="NCBI Taxonomy" id="1381693"/>
    <lineage>
        <taxon>Eukaryota</taxon>
        <taxon>Sar</taxon>
        <taxon>Alveolata</taxon>
        <taxon>Dinophyceae</taxon>
        <taxon>Suessiales</taxon>
        <taxon>Symbiodiniaceae</taxon>
        <taxon>Durusdinium</taxon>
    </lineage>
</organism>
<keyword evidence="2" id="KW-1185">Reference proteome</keyword>
<evidence type="ECO:0000313" key="1">
    <source>
        <dbReference type="EMBL" id="CAK9055582.1"/>
    </source>
</evidence>
<dbReference type="InterPro" id="IPR011990">
    <property type="entry name" value="TPR-like_helical_dom_sf"/>
</dbReference>
<reference evidence="1 2" key="1">
    <citation type="submission" date="2024-02" db="EMBL/GenBank/DDBJ databases">
        <authorList>
            <person name="Chen Y."/>
            <person name="Shah S."/>
            <person name="Dougan E. K."/>
            <person name="Thang M."/>
            <person name="Chan C."/>
        </authorList>
    </citation>
    <scope>NUCLEOTIDE SEQUENCE [LARGE SCALE GENOMIC DNA]</scope>
</reference>
<protein>
    <submittedName>
        <fullName evidence="1">Chitin synthase regulatory factor 3 (Chs four homolog 1)</fullName>
    </submittedName>
</protein>
<comment type="caution">
    <text evidence="1">The sequence shown here is derived from an EMBL/GenBank/DDBJ whole genome shotgun (WGS) entry which is preliminary data.</text>
</comment>
<gene>
    <name evidence="1" type="ORF">SCF082_LOCUS30022</name>
</gene>
<sequence length="240" mass="26092">MAFRWDGCRFVLGFEMFNVSDDQTTLAHLSGLEGEMTMPRATGDFQHLHSFLRHESISIDTEIAISLGGDESTSYLEEIMSLTTSNDCPCYGGFACRRGDGACEQLAKQSAGSGEELLACRPGSTFCREVPADIEPARSNFAAAPDVCGFYFYRRAAADGHLDAMHVLSHAYSNGHRGAPKDAAEAFAWSAAAAARGDLRGRFDVAYSLEFGLGTVADPVTWRKAVAGWGFERTSRTELY</sequence>
<dbReference type="SUPFAM" id="SSF81901">
    <property type="entry name" value="HCP-like"/>
    <property type="match status" value="1"/>
</dbReference>
<dbReference type="Proteomes" id="UP001642464">
    <property type="component" value="Unassembled WGS sequence"/>
</dbReference>
<dbReference type="EMBL" id="CAXAMM010024558">
    <property type="protein sequence ID" value="CAK9055582.1"/>
    <property type="molecule type" value="Genomic_DNA"/>
</dbReference>
<accession>A0ABP0MXL8</accession>
<name>A0ABP0MXL8_9DINO</name>
<evidence type="ECO:0000313" key="2">
    <source>
        <dbReference type="Proteomes" id="UP001642464"/>
    </source>
</evidence>